<dbReference type="EMBL" id="JAAIUW010000012">
    <property type="protein sequence ID" value="KAF7807743.1"/>
    <property type="molecule type" value="Genomic_DNA"/>
</dbReference>
<reference evidence="2" key="1">
    <citation type="submission" date="2020-09" db="EMBL/GenBank/DDBJ databases">
        <title>Genome-Enabled Discovery of Anthraquinone Biosynthesis in Senna tora.</title>
        <authorList>
            <person name="Kang S.-H."/>
            <person name="Pandey R.P."/>
            <person name="Lee C.-M."/>
            <person name="Sim J.-S."/>
            <person name="Jeong J.-T."/>
            <person name="Choi B.-S."/>
            <person name="Jung M."/>
            <person name="Ginzburg D."/>
            <person name="Zhao K."/>
            <person name="Won S.Y."/>
            <person name="Oh T.-J."/>
            <person name="Yu Y."/>
            <person name="Kim N.-H."/>
            <person name="Lee O.R."/>
            <person name="Lee T.-H."/>
            <person name="Bashyal P."/>
            <person name="Kim T.-S."/>
            <person name="Lee W.-H."/>
            <person name="Kawkins C."/>
            <person name="Kim C.-K."/>
            <person name="Kim J.S."/>
            <person name="Ahn B.O."/>
            <person name="Rhee S.Y."/>
            <person name="Sohng J.K."/>
        </authorList>
    </citation>
    <scope>NUCLEOTIDE SEQUENCE</scope>
    <source>
        <tissue evidence="2">Leaf</tissue>
    </source>
</reference>
<name>A0A834SNL0_9FABA</name>
<accession>A0A834SNL0</accession>
<protein>
    <submittedName>
        <fullName evidence="2">Structural maintenance of chromosomes protein 6B-like</fullName>
    </submittedName>
</protein>
<keyword evidence="3" id="KW-1185">Reference proteome</keyword>
<feature type="coiled-coil region" evidence="1">
    <location>
        <begin position="123"/>
        <end position="170"/>
    </location>
</feature>
<gene>
    <name evidence="2" type="ORF">G2W53_039904</name>
</gene>
<comment type="caution">
    <text evidence="2">The sequence shown here is derived from an EMBL/GenBank/DDBJ whole genome shotgun (WGS) entry which is preliminary data.</text>
</comment>
<evidence type="ECO:0000313" key="2">
    <source>
        <dbReference type="EMBL" id="KAF7807743.1"/>
    </source>
</evidence>
<keyword evidence="1" id="KW-0175">Coiled coil</keyword>
<evidence type="ECO:0000313" key="3">
    <source>
        <dbReference type="Proteomes" id="UP000634136"/>
    </source>
</evidence>
<dbReference type="AlphaFoldDB" id="A0A834SNL0"/>
<organism evidence="2 3">
    <name type="scientific">Senna tora</name>
    <dbReference type="NCBI Taxonomy" id="362788"/>
    <lineage>
        <taxon>Eukaryota</taxon>
        <taxon>Viridiplantae</taxon>
        <taxon>Streptophyta</taxon>
        <taxon>Embryophyta</taxon>
        <taxon>Tracheophyta</taxon>
        <taxon>Spermatophyta</taxon>
        <taxon>Magnoliopsida</taxon>
        <taxon>eudicotyledons</taxon>
        <taxon>Gunneridae</taxon>
        <taxon>Pentapetalae</taxon>
        <taxon>rosids</taxon>
        <taxon>fabids</taxon>
        <taxon>Fabales</taxon>
        <taxon>Fabaceae</taxon>
        <taxon>Caesalpinioideae</taxon>
        <taxon>Cassia clade</taxon>
        <taxon>Senna</taxon>
    </lineage>
</organism>
<dbReference type="Proteomes" id="UP000634136">
    <property type="component" value="Unassembled WGS sequence"/>
</dbReference>
<proteinExistence type="predicted"/>
<dbReference type="OrthoDB" id="10072614at2759"/>
<sequence>MEANKKSEQKISFTASLSRPLEDIFYLSKAEIARKGWENDFHGNETLKKRNWRSLHRPHLAQRQEEKMTMKRKRGVGSWIGSRELNGIEKRVWHIETLEEQLLDMHEKHVKNTQAEEYETESLKGLQNKIDAADLALRRLKEEAILAYSVHKQNSEIRKIADEIEDHERRVSAFAGYRVMNLLRIIER</sequence>
<evidence type="ECO:0000256" key="1">
    <source>
        <dbReference type="SAM" id="Coils"/>
    </source>
</evidence>